<evidence type="ECO:0000313" key="2">
    <source>
        <dbReference type="EMBL" id="EMI24913.1"/>
    </source>
</evidence>
<accession>M5RZY3</accession>
<dbReference type="InterPro" id="IPR036866">
    <property type="entry name" value="RibonucZ/Hydroxyglut_hydro"/>
</dbReference>
<dbReference type="GO" id="GO:0042781">
    <property type="term" value="F:3'-tRNA processing endoribonuclease activity"/>
    <property type="evidence" value="ECO:0007669"/>
    <property type="project" value="TreeGrafter"/>
</dbReference>
<dbReference type="EMBL" id="ANOF01000144">
    <property type="protein sequence ID" value="EMI24913.1"/>
    <property type="molecule type" value="Genomic_DNA"/>
</dbReference>
<reference evidence="2 3" key="1">
    <citation type="journal article" date="2013" name="Mar. Genomics">
        <title>Expression of sulfatases in Rhodopirellula baltica and the diversity of sulfatases in the genus Rhodopirellula.</title>
        <authorList>
            <person name="Wegner C.E."/>
            <person name="Richter-Heitmann T."/>
            <person name="Klindworth A."/>
            <person name="Klockow C."/>
            <person name="Richter M."/>
            <person name="Achstetter T."/>
            <person name="Glockner F.O."/>
            <person name="Harder J."/>
        </authorList>
    </citation>
    <scope>NUCLEOTIDE SEQUENCE [LARGE SCALE GENOMIC DNA]</scope>
    <source>
        <strain evidence="2 3">SH398</strain>
    </source>
</reference>
<name>M5RZY3_9BACT</name>
<evidence type="ECO:0000313" key="3">
    <source>
        <dbReference type="Proteomes" id="UP000011996"/>
    </source>
</evidence>
<dbReference type="STRING" id="1263868.RESH_04462"/>
<dbReference type="SUPFAM" id="SSF56281">
    <property type="entry name" value="Metallo-hydrolase/oxidoreductase"/>
    <property type="match status" value="1"/>
</dbReference>
<comment type="caution">
    <text evidence="2">The sequence shown here is derived from an EMBL/GenBank/DDBJ whole genome shotgun (WGS) entry which is preliminary data.</text>
</comment>
<dbReference type="AlphaFoldDB" id="M5RZY3"/>
<dbReference type="PANTHER" id="PTHR46018:SF7">
    <property type="entry name" value="RIBONUCLEASE Z"/>
    <property type="match status" value="1"/>
</dbReference>
<dbReference type="Gene3D" id="3.60.15.10">
    <property type="entry name" value="Ribonuclease Z/Hydroxyacylglutathione hydrolase-like"/>
    <property type="match status" value="1"/>
</dbReference>
<dbReference type="PANTHER" id="PTHR46018">
    <property type="entry name" value="ZINC PHOSPHODIESTERASE ELAC PROTEIN 1"/>
    <property type="match status" value="1"/>
</dbReference>
<evidence type="ECO:0000256" key="1">
    <source>
        <dbReference type="SAM" id="MobiDB-lite"/>
    </source>
</evidence>
<proteinExistence type="predicted"/>
<feature type="compositionally biased region" description="Polar residues" evidence="1">
    <location>
        <begin position="165"/>
        <end position="186"/>
    </location>
</feature>
<feature type="region of interest" description="Disordered" evidence="1">
    <location>
        <begin position="156"/>
        <end position="189"/>
    </location>
</feature>
<gene>
    <name evidence="2" type="ORF">RESH_04462</name>
</gene>
<protein>
    <submittedName>
        <fullName evidence="2">Ribonuclease Z</fullName>
    </submittedName>
</protein>
<organism evidence="2 3">
    <name type="scientific">Rhodopirellula europaea SH398</name>
    <dbReference type="NCBI Taxonomy" id="1263868"/>
    <lineage>
        <taxon>Bacteria</taxon>
        <taxon>Pseudomonadati</taxon>
        <taxon>Planctomycetota</taxon>
        <taxon>Planctomycetia</taxon>
        <taxon>Pirellulales</taxon>
        <taxon>Pirellulaceae</taxon>
        <taxon>Rhodopirellula</taxon>
    </lineage>
</organism>
<sequence>MTHHHADHFMDLDRVIRANLDSDKTLNLFGPEGTIERVYNRIRSYAHSYFPFQKLILEVNDLLEDRIETSVLEYQRQFPEPTVTQREFPSDHVVFENDTVRVEAAPTDHTVPGFAYALQEKSGFRFRFERLGKSSLRPGPWIAELIQAASRAGESLETVSRRSNENISPGNMTPTQSSQNVKTPDTTMEIDGGRFSVKELSERFLQRGGGYRLGWIVDSRYGGTADSGLERLAKKADRLFCDCFYAEAQSKAAAKHKHMTTEDAARLIRQARPKRVCLVHFSQRYQGRYSKLVDEVRGQLTDVATEIDADL</sequence>
<dbReference type="PATRIC" id="fig|1263868.3.peg.4839"/>
<dbReference type="Proteomes" id="UP000011996">
    <property type="component" value="Unassembled WGS sequence"/>
</dbReference>